<dbReference type="AlphaFoldDB" id="A0A1X0NSW5"/>
<comment type="caution">
    <text evidence="1">The sequence shown here is derived from an EMBL/GenBank/DDBJ whole genome shotgun (WGS) entry which is preliminary data.</text>
</comment>
<dbReference type="Proteomes" id="UP000192257">
    <property type="component" value="Unassembled WGS sequence"/>
</dbReference>
<keyword evidence="2" id="KW-1185">Reference proteome</keyword>
<dbReference type="EMBL" id="NBCO01000023">
    <property type="protein sequence ID" value="ORC87279.1"/>
    <property type="molecule type" value="Genomic_DNA"/>
</dbReference>
<reference evidence="1 2" key="1">
    <citation type="submission" date="2017-03" db="EMBL/GenBank/DDBJ databases">
        <title>An alternative strategy for trypanosome survival in the mammalian bloodstream revealed through genome and transcriptome analysis of the ubiquitous bovine parasite Trypanosoma (Megatrypanum) theileri.</title>
        <authorList>
            <person name="Kelly S."/>
            <person name="Ivens A."/>
            <person name="Mott A."/>
            <person name="O'Neill E."/>
            <person name="Emms D."/>
            <person name="Macleod O."/>
            <person name="Voorheis P."/>
            <person name="Matthews J."/>
            <person name="Matthews K."/>
            <person name="Carrington M."/>
        </authorList>
    </citation>
    <scope>NUCLEOTIDE SEQUENCE [LARGE SCALE GENOMIC DNA]</scope>
    <source>
        <strain evidence="1">Edinburgh</strain>
    </source>
</reference>
<accession>A0A1X0NSW5</accession>
<dbReference type="Gene3D" id="2.60.120.590">
    <property type="entry name" value="Alpha-ketoglutarate-dependent dioxygenase AlkB-like"/>
    <property type="match status" value="1"/>
</dbReference>
<gene>
    <name evidence="1" type="ORF">TM35_000232500</name>
</gene>
<dbReference type="VEuPathDB" id="TriTrypDB:TM35_000232500"/>
<evidence type="ECO:0000313" key="2">
    <source>
        <dbReference type="Proteomes" id="UP000192257"/>
    </source>
</evidence>
<organism evidence="1 2">
    <name type="scientific">Trypanosoma theileri</name>
    <dbReference type="NCBI Taxonomy" id="67003"/>
    <lineage>
        <taxon>Eukaryota</taxon>
        <taxon>Discoba</taxon>
        <taxon>Euglenozoa</taxon>
        <taxon>Kinetoplastea</taxon>
        <taxon>Metakinetoplastina</taxon>
        <taxon>Trypanosomatida</taxon>
        <taxon>Trypanosomatidae</taxon>
        <taxon>Trypanosoma</taxon>
    </lineage>
</organism>
<name>A0A1X0NSW5_9TRYP</name>
<dbReference type="OrthoDB" id="271595at2759"/>
<dbReference type="InterPro" id="IPR037151">
    <property type="entry name" value="AlkB-like_sf"/>
</dbReference>
<dbReference type="RefSeq" id="XP_028881345.1">
    <property type="nucleotide sequence ID" value="XM_029027490.1"/>
</dbReference>
<proteinExistence type="predicted"/>
<dbReference type="PROSITE" id="PS51257">
    <property type="entry name" value="PROKAR_LIPOPROTEIN"/>
    <property type="match status" value="1"/>
</dbReference>
<protein>
    <submittedName>
        <fullName evidence="1">Uncharacterized protein</fullName>
    </submittedName>
</protein>
<evidence type="ECO:0000313" key="1">
    <source>
        <dbReference type="EMBL" id="ORC87279.1"/>
    </source>
</evidence>
<sequence length="452" mass="51037">MWRLTQRCCCCSSRLIPDPSLVSLPAGVGCVNVYRNAVSSRDEGRIWDELNLILEREGQKAFSELSSPQNKIVKHTYLEMHGEQQFTEVKSWQRKEVRRLPGLVWSETLMSSLRDLAPVLLGVMPDTARVVEHNIPGYEMHIEHPTVGCCFLYLSLLSDTVLSFDDEATGRCGQVLLPQRSLMCCSGELRWGWRFGEQPKSKHTFVSPSGVRRVVEPDLRLSVQLWKFTPQLLDARMLQDRVEQSIRHMEEKTKNETSNIHETNFSAEVEVKEETSISPQMDITAVSSQETTGMGPLGGDYVTGGGGVPSLHKSNSKTTMNTIENDYNSYKKQFHNVHSVLKEMKALQDTGQPINDMWLKQKVLGGQKDIQDDTNDGFDAGDVEGTWDRVDAKARFYKARLKGMDYDGNANLERVMPDVTEDAPLDMKKTIRKIAPLVKDGEKILANFPGRQ</sequence>
<dbReference type="GeneID" id="39987270"/>